<organism evidence="3 4">
    <name type="scientific">Candolleomyces eurysporus</name>
    <dbReference type="NCBI Taxonomy" id="2828524"/>
    <lineage>
        <taxon>Eukaryota</taxon>
        <taxon>Fungi</taxon>
        <taxon>Dikarya</taxon>
        <taxon>Basidiomycota</taxon>
        <taxon>Agaricomycotina</taxon>
        <taxon>Agaricomycetes</taxon>
        <taxon>Agaricomycetidae</taxon>
        <taxon>Agaricales</taxon>
        <taxon>Agaricineae</taxon>
        <taxon>Psathyrellaceae</taxon>
        <taxon>Candolleomyces</taxon>
    </lineage>
</organism>
<feature type="chain" id="PRO_5040949009" evidence="2">
    <location>
        <begin position="23"/>
        <end position="230"/>
    </location>
</feature>
<dbReference type="EMBL" id="JANBPK010000771">
    <property type="protein sequence ID" value="KAJ2932487.1"/>
    <property type="molecule type" value="Genomic_DNA"/>
</dbReference>
<feature type="signal peptide" evidence="2">
    <location>
        <begin position="1"/>
        <end position="22"/>
    </location>
</feature>
<accession>A0A9W8JD87</accession>
<evidence type="ECO:0000256" key="1">
    <source>
        <dbReference type="SAM" id="MobiDB-lite"/>
    </source>
</evidence>
<comment type="caution">
    <text evidence="3">The sequence shown here is derived from an EMBL/GenBank/DDBJ whole genome shotgun (WGS) entry which is preliminary data.</text>
</comment>
<feature type="non-terminal residue" evidence="3">
    <location>
        <position position="230"/>
    </location>
</feature>
<proteinExistence type="predicted"/>
<sequence length="230" mass="23538">MGAPSTSTLFLSIASVFAVSQAAILSPGFTPNDIDRRGLLDGPGALLQARQDNTQPNVPAECLPTCGPVNTLLQQSCPPISCCTSTFVENYVTCFQCVAGFAGVTDFTQGQASLHTLVEACNTRGLPVAEVFFPGQSANSTTSSSTSTEPPFITSQSTVRTLTEPLTPTNPITQSIVRSTDLASITAPPSTSETGGANSGAMALGGGMTWGTASAWVLPLVAAGMGVVLF</sequence>
<feature type="compositionally biased region" description="Polar residues" evidence="1">
    <location>
        <begin position="153"/>
        <end position="171"/>
    </location>
</feature>
<feature type="region of interest" description="Disordered" evidence="1">
    <location>
        <begin position="137"/>
        <end position="171"/>
    </location>
</feature>
<protein>
    <submittedName>
        <fullName evidence="3">Uncharacterized protein</fullName>
    </submittedName>
</protein>
<name>A0A9W8JD87_9AGAR</name>
<dbReference type="Proteomes" id="UP001140091">
    <property type="component" value="Unassembled WGS sequence"/>
</dbReference>
<evidence type="ECO:0000313" key="3">
    <source>
        <dbReference type="EMBL" id="KAJ2932487.1"/>
    </source>
</evidence>
<evidence type="ECO:0000313" key="4">
    <source>
        <dbReference type="Proteomes" id="UP001140091"/>
    </source>
</evidence>
<dbReference type="OrthoDB" id="2929875at2759"/>
<keyword evidence="2" id="KW-0732">Signal</keyword>
<dbReference type="AlphaFoldDB" id="A0A9W8JD87"/>
<evidence type="ECO:0000256" key="2">
    <source>
        <dbReference type="SAM" id="SignalP"/>
    </source>
</evidence>
<reference evidence="3" key="1">
    <citation type="submission" date="2022-06" db="EMBL/GenBank/DDBJ databases">
        <title>Genome Sequence of Candolleomyces eurysporus.</title>
        <authorList>
            <person name="Buettner E."/>
        </authorList>
    </citation>
    <scope>NUCLEOTIDE SEQUENCE</scope>
    <source>
        <strain evidence="3">VTCC 930004</strain>
    </source>
</reference>
<gene>
    <name evidence="3" type="ORF">H1R20_g4630</name>
</gene>
<keyword evidence="4" id="KW-1185">Reference proteome</keyword>